<sequence>MSSLVIDSFIELPQAVLDVLDEGQPIFHRVIVDPSTPATAEDAQPTPTTTTTGSSSTLIITNVEKIHSSDHTSVYSAKLDLPNNDELADVVLKISNAGGPRNDALWREYQRYEDLAKFQGTVIPRCYGLFQAILAEEDEEEEPDVVSCLVLAYGGEASAVELNRNSREFSLSIIKALENLHDAGFTHGGLHPNNILNKQGTAVLIDLEFVRGDHKCDRAASVGTNGLESKTGDFGCSEIYSVARKMDLWKKSGPS</sequence>
<accession>A0A9P5XJV5</accession>
<dbReference type="GO" id="GO:0005524">
    <property type="term" value="F:ATP binding"/>
    <property type="evidence" value="ECO:0007669"/>
    <property type="project" value="InterPro"/>
</dbReference>
<gene>
    <name evidence="2" type="ORF">P691DRAFT_809237</name>
</gene>
<reference evidence="2" key="1">
    <citation type="submission" date="2020-11" db="EMBL/GenBank/DDBJ databases">
        <authorList>
            <consortium name="DOE Joint Genome Institute"/>
            <person name="Ahrendt S."/>
            <person name="Riley R."/>
            <person name="Andreopoulos W."/>
            <person name="Labutti K."/>
            <person name="Pangilinan J."/>
            <person name="Ruiz-Duenas F.J."/>
            <person name="Barrasa J.M."/>
            <person name="Sanchez-Garcia M."/>
            <person name="Camarero S."/>
            <person name="Miyauchi S."/>
            <person name="Serrano A."/>
            <person name="Linde D."/>
            <person name="Babiker R."/>
            <person name="Drula E."/>
            <person name="Ayuso-Fernandez I."/>
            <person name="Pacheco R."/>
            <person name="Padilla G."/>
            <person name="Ferreira P."/>
            <person name="Barriuso J."/>
            <person name="Kellner H."/>
            <person name="Castanera R."/>
            <person name="Alfaro M."/>
            <person name="Ramirez L."/>
            <person name="Pisabarro A.G."/>
            <person name="Kuo A."/>
            <person name="Tritt A."/>
            <person name="Lipzen A."/>
            <person name="He G."/>
            <person name="Yan M."/>
            <person name="Ng V."/>
            <person name="Cullen D."/>
            <person name="Martin F."/>
            <person name="Rosso M.-N."/>
            <person name="Henrissat B."/>
            <person name="Hibbett D."/>
            <person name="Martinez A.T."/>
            <person name="Grigoriev I.V."/>
        </authorList>
    </citation>
    <scope>NUCLEOTIDE SEQUENCE</scope>
    <source>
        <strain evidence="2">MF-IS2</strain>
    </source>
</reference>
<feature type="domain" description="Protein kinase" evidence="1">
    <location>
        <begin position="60"/>
        <end position="255"/>
    </location>
</feature>
<dbReference type="OrthoDB" id="3182995at2759"/>
<protein>
    <recommendedName>
        <fullName evidence="1">Protein kinase domain-containing protein</fullName>
    </recommendedName>
</protein>
<proteinExistence type="predicted"/>
<name>A0A9P5XJV5_9AGAR</name>
<dbReference type="Gene3D" id="1.10.510.10">
    <property type="entry name" value="Transferase(Phosphotransferase) domain 1"/>
    <property type="match status" value="1"/>
</dbReference>
<dbReference type="AlphaFoldDB" id="A0A9P5XJV5"/>
<dbReference type="InterPro" id="IPR000719">
    <property type="entry name" value="Prot_kinase_dom"/>
</dbReference>
<dbReference type="PROSITE" id="PS50011">
    <property type="entry name" value="PROTEIN_KINASE_DOM"/>
    <property type="match status" value="1"/>
</dbReference>
<dbReference type="InterPro" id="IPR011009">
    <property type="entry name" value="Kinase-like_dom_sf"/>
</dbReference>
<evidence type="ECO:0000259" key="1">
    <source>
        <dbReference type="PROSITE" id="PS50011"/>
    </source>
</evidence>
<dbReference type="Proteomes" id="UP000807342">
    <property type="component" value="Unassembled WGS sequence"/>
</dbReference>
<dbReference type="GO" id="GO:0004672">
    <property type="term" value="F:protein kinase activity"/>
    <property type="evidence" value="ECO:0007669"/>
    <property type="project" value="InterPro"/>
</dbReference>
<keyword evidence="3" id="KW-1185">Reference proteome</keyword>
<comment type="caution">
    <text evidence="2">The sequence shown here is derived from an EMBL/GenBank/DDBJ whole genome shotgun (WGS) entry which is preliminary data.</text>
</comment>
<dbReference type="SUPFAM" id="SSF56112">
    <property type="entry name" value="Protein kinase-like (PK-like)"/>
    <property type="match status" value="1"/>
</dbReference>
<evidence type="ECO:0000313" key="2">
    <source>
        <dbReference type="EMBL" id="KAF9450890.1"/>
    </source>
</evidence>
<dbReference type="EMBL" id="MU151095">
    <property type="protein sequence ID" value="KAF9450890.1"/>
    <property type="molecule type" value="Genomic_DNA"/>
</dbReference>
<evidence type="ECO:0000313" key="3">
    <source>
        <dbReference type="Proteomes" id="UP000807342"/>
    </source>
</evidence>
<organism evidence="2 3">
    <name type="scientific">Macrolepiota fuliginosa MF-IS2</name>
    <dbReference type="NCBI Taxonomy" id="1400762"/>
    <lineage>
        <taxon>Eukaryota</taxon>
        <taxon>Fungi</taxon>
        <taxon>Dikarya</taxon>
        <taxon>Basidiomycota</taxon>
        <taxon>Agaricomycotina</taxon>
        <taxon>Agaricomycetes</taxon>
        <taxon>Agaricomycetidae</taxon>
        <taxon>Agaricales</taxon>
        <taxon>Agaricineae</taxon>
        <taxon>Agaricaceae</taxon>
        <taxon>Macrolepiota</taxon>
    </lineage>
</organism>